<evidence type="ECO:0000313" key="5">
    <source>
        <dbReference type="EMBL" id="PFG20182.1"/>
    </source>
</evidence>
<keyword evidence="2" id="KW-0472">Membrane</keyword>
<dbReference type="EMBL" id="PDJD01000001">
    <property type="protein sequence ID" value="PFG20182.1"/>
    <property type="molecule type" value="Genomic_DNA"/>
</dbReference>
<dbReference type="InterPro" id="IPR052529">
    <property type="entry name" value="Bact_Transport_Assoc"/>
</dbReference>
<feature type="transmembrane region" description="Helical" evidence="2">
    <location>
        <begin position="90"/>
        <end position="112"/>
    </location>
</feature>
<feature type="transmembrane region" description="Helical" evidence="2">
    <location>
        <begin position="297"/>
        <end position="319"/>
    </location>
</feature>
<feature type="transmembrane region" description="Helical" evidence="2">
    <location>
        <begin position="216"/>
        <end position="238"/>
    </location>
</feature>
<protein>
    <submittedName>
        <fullName evidence="5">Putative membrane protein YeiB</fullName>
    </submittedName>
</protein>
<dbReference type="InterPro" id="IPR007349">
    <property type="entry name" value="DUF418"/>
</dbReference>
<keyword evidence="2" id="KW-0812">Transmembrane</keyword>
<dbReference type="Pfam" id="PF04235">
    <property type="entry name" value="DUF418"/>
    <property type="match status" value="1"/>
</dbReference>
<dbReference type="PANTHER" id="PTHR30590">
    <property type="entry name" value="INNER MEMBRANE PROTEIN"/>
    <property type="match status" value="1"/>
</dbReference>
<feature type="transmembrane region" description="Helical" evidence="2">
    <location>
        <begin position="185"/>
        <end position="204"/>
    </location>
</feature>
<dbReference type="InterPro" id="IPR012429">
    <property type="entry name" value="HGSNAT_cat"/>
</dbReference>
<gene>
    <name evidence="5" type="ORF">ATL40_1771</name>
</gene>
<evidence type="ECO:0000259" key="3">
    <source>
        <dbReference type="Pfam" id="PF04235"/>
    </source>
</evidence>
<dbReference type="Pfam" id="PF07786">
    <property type="entry name" value="HGSNAT_cat"/>
    <property type="match status" value="1"/>
</dbReference>
<name>A0A2A9D2K5_9MICO</name>
<feature type="region of interest" description="Disordered" evidence="1">
    <location>
        <begin position="1"/>
        <end position="20"/>
    </location>
</feature>
<feature type="domain" description="Heparan-alpha-glucosaminide N-acetyltransferase catalytic" evidence="4">
    <location>
        <begin position="21"/>
        <end position="218"/>
    </location>
</feature>
<dbReference type="PANTHER" id="PTHR30590:SF2">
    <property type="entry name" value="INNER MEMBRANE PROTEIN"/>
    <property type="match status" value="1"/>
</dbReference>
<evidence type="ECO:0000256" key="1">
    <source>
        <dbReference type="SAM" id="MobiDB-lite"/>
    </source>
</evidence>
<organism evidence="5 6">
    <name type="scientific">Serinibacter salmoneus</name>
    <dbReference type="NCBI Taxonomy" id="556530"/>
    <lineage>
        <taxon>Bacteria</taxon>
        <taxon>Bacillati</taxon>
        <taxon>Actinomycetota</taxon>
        <taxon>Actinomycetes</taxon>
        <taxon>Micrococcales</taxon>
        <taxon>Beutenbergiaceae</taxon>
        <taxon>Serinibacter</taxon>
    </lineage>
</organism>
<reference evidence="5 6" key="1">
    <citation type="submission" date="2017-10" db="EMBL/GenBank/DDBJ databases">
        <title>Sequencing the genomes of 1000 actinobacteria strains.</title>
        <authorList>
            <person name="Klenk H.-P."/>
        </authorList>
    </citation>
    <scope>NUCLEOTIDE SEQUENCE [LARGE SCALE GENOMIC DNA]</scope>
    <source>
        <strain evidence="5 6">DSM 21801</strain>
    </source>
</reference>
<evidence type="ECO:0000256" key="2">
    <source>
        <dbReference type="SAM" id="Phobius"/>
    </source>
</evidence>
<feature type="transmembrane region" description="Helical" evidence="2">
    <location>
        <begin position="143"/>
        <end position="165"/>
    </location>
</feature>
<dbReference type="AlphaFoldDB" id="A0A2A9D2K5"/>
<dbReference type="Proteomes" id="UP000224915">
    <property type="component" value="Unassembled WGS sequence"/>
</dbReference>
<feature type="transmembrane region" description="Helical" evidence="2">
    <location>
        <begin position="55"/>
        <end position="78"/>
    </location>
</feature>
<evidence type="ECO:0000259" key="4">
    <source>
        <dbReference type="Pfam" id="PF07786"/>
    </source>
</evidence>
<comment type="caution">
    <text evidence="5">The sequence shown here is derived from an EMBL/GenBank/DDBJ whole genome shotgun (WGS) entry which is preliminary data.</text>
</comment>
<feature type="transmembrane region" description="Helical" evidence="2">
    <location>
        <begin position="267"/>
        <end position="285"/>
    </location>
</feature>
<keyword evidence="6" id="KW-1185">Reference proteome</keyword>
<proteinExistence type="predicted"/>
<feature type="transmembrane region" description="Helical" evidence="2">
    <location>
        <begin position="118"/>
        <end position="136"/>
    </location>
</feature>
<sequence length="381" mass="40057">MVTDAPATTPSPPASRPTAPRLAGVDVARAVAILGMLIAHLGTGHHPQGGTGEDWMWWFDGRSSALFATLAGVSIALMSRRLDRRRPAGWGVLSGRLVVRAVVIMAIGVALMGLGTPVAIILPTYGVMFLMAIPVLRAPTWLLVLLGVLSATLAPVFVLWLRTVTTGSPDPYDHLFQYGVGEMVWGYYPALVWIAYLVVGMVVGRGLLAAGNSRSAVLVLGAAGVALAAIGYGAGVWLSAGLTEEELAAWPGVLANAEPHTDSPPEVVGNLGVTLAVLALCLLLCSVRPVEVALSPLAAAGSMSLTVYSAQIVVIAILGPDAVWYPVSNEPLILLALGSVLGAWIWRLFLGRGPLERLVTWLSSLPERAVEATRAADWQHR</sequence>
<feature type="domain" description="DUF418" evidence="3">
    <location>
        <begin position="229"/>
        <end position="363"/>
    </location>
</feature>
<evidence type="ECO:0000313" key="6">
    <source>
        <dbReference type="Proteomes" id="UP000224915"/>
    </source>
</evidence>
<feature type="transmembrane region" description="Helical" evidence="2">
    <location>
        <begin position="331"/>
        <end position="350"/>
    </location>
</feature>
<accession>A0A2A9D2K5</accession>
<keyword evidence="2" id="KW-1133">Transmembrane helix</keyword>